<organism evidence="2 3">
    <name type="scientific">Pseudoalteromonas citrea</name>
    <dbReference type="NCBI Taxonomy" id="43655"/>
    <lineage>
        <taxon>Bacteria</taxon>
        <taxon>Pseudomonadati</taxon>
        <taxon>Pseudomonadota</taxon>
        <taxon>Gammaproteobacteria</taxon>
        <taxon>Alteromonadales</taxon>
        <taxon>Pseudoalteromonadaceae</taxon>
        <taxon>Pseudoalteromonas</taxon>
    </lineage>
</organism>
<keyword evidence="1" id="KW-1133">Transmembrane helix</keyword>
<reference evidence="2" key="2">
    <citation type="submission" date="2015-03" db="EMBL/GenBank/DDBJ databases">
        <title>Genome sequence of Pseudoalteromonas citrea.</title>
        <authorList>
            <person name="Xie B.-B."/>
            <person name="Rong J.-C."/>
            <person name="Qin Q.-L."/>
            <person name="Zhang Y.-Z."/>
        </authorList>
    </citation>
    <scope>NUCLEOTIDE SEQUENCE</scope>
    <source>
        <strain evidence="2">DSM 8771</strain>
    </source>
</reference>
<keyword evidence="1" id="KW-0812">Transmembrane</keyword>
<accession>A0AAD4FTA6</accession>
<dbReference type="Proteomes" id="UP000016487">
    <property type="component" value="Unassembled WGS sequence"/>
</dbReference>
<reference evidence="2" key="1">
    <citation type="journal article" date="2012" name="J. Bacteriol.">
        <title>Genome sequences of type strains of seven species of the marine bacterium Pseudoalteromonas.</title>
        <authorList>
            <person name="Xie B.B."/>
            <person name="Shu Y.L."/>
            <person name="Qin Q.L."/>
            <person name="Rong J.C."/>
            <person name="Zhang X.Y."/>
            <person name="Chen X.L."/>
            <person name="Shi M."/>
            <person name="He H.L."/>
            <person name="Zhou B.C."/>
            <person name="Zhang Y.Z."/>
        </authorList>
    </citation>
    <scope>NUCLEOTIDE SEQUENCE</scope>
    <source>
        <strain evidence="2">DSM 8771</strain>
    </source>
</reference>
<feature type="transmembrane region" description="Helical" evidence="1">
    <location>
        <begin position="16"/>
        <end position="36"/>
    </location>
</feature>
<sequence length="56" mass="6369">MLSSNSGLKPRSELRFYFGLPLTLLAGQSMPFLTLLSKNKIEPSLLFYYITLLMVN</sequence>
<keyword evidence="1" id="KW-0472">Membrane</keyword>
<dbReference type="EMBL" id="AHBZ03000014">
    <property type="protein sequence ID" value="KAF7774416.1"/>
    <property type="molecule type" value="Genomic_DNA"/>
</dbReference>
<dbReference type="AlphaFoldDB" id="A0AAD4FTA6"/>
<evidence type="ECO:0000313" key="3">
    <source>
        <dbReference type="Proteomes" id="UP000016487"/>
    </source>
</evidence>
<protein>
    <submittedName>
        <fullName evidence="2">Uncharacterized protein</fullName>
    </submittedName>
</protein>
<comment type="caution">
    <text evidence="2">The sequence shown here is derived from an EMBL/GenBank/DDBJ whole genome shotgun (WGS) entry which is preliminary data.</text>
</comment>
<name>A0AAD4FTA6_9GAMM</name>
<evidence type="ECO:0000256" key="1">
    <source>
        <dbReference type="SAM" id="Phobius"/>
    </source>
</evidence>
<proteinExistence type="predicted"/>
<evidence type="ECO:0000313" key="2">
    <source>
        <dbReference type="EMBL" id="KAF7774416.1"/>
    </source>
</evidence>
<gene>
    <name evidence="2" type="ORF">PCIT_a0860</name>
</gene>